<comment type="caution">
    <text evidence="2">The sequence shown here is derived from an EMBL/GenBank/DDBJ whole genome shotgun (WGS) entry which is preliminary data.</text>
</comment>
<dbReference type="EMBL" id="JAWWNJ010000242">
    <property type="protein sequence ID" value="KAK6967155.1"/>
    <property type="molecule type" value="Genomic_DNA"/>
</dbReference>
<feature type="region of interest" description="Disordered" evidence="1">
    <location>
        <begin position="1"/>
        <end position="46"/>
    </location>
</feature>
<evidence type="ECO:0000313" key="2">
    <source>
        <dbReference type="EMBL" id="KAK6967155.1"/>
    </source>
</evidence>
<accession>A0AAV9Z1J4</accession>
<keyword evidence="3" id="KW-1185">Reference proteome</keyword>
<name>A0AAV9Z1J4_9AGAR</name>
<sequence>MGKRLSPTRIRKGARLFPSPLPPTASAPLSSSTASSPLDRHRSQPHLDVFPISGQNSVSYPPCQDFGHFLGHENTAAFFAVLHRTDSAVGGSTVARVLTGGDWMPSNLNLYAPAGCLAAWEEFLKPILYGRCEKQPDIDSLCAYATSSHTVFESPGLVIMITESVDECIISPAVASSTTLTMSVITSSTIVAMYPTLMNRRHAMDSWDRPTVAQCITLQNRGFKHSGLRGVGLFCWGGADNEFADNSKEGVPFSDVSLKWRLSDVCMNMNCPWSANRWM</sequence>
<evidence type="ECO:0000256" key="1">
    <source>
        <dbReference type="SAM" id="MobiDB-lite"/>
    </source>
</evidence>
<organism evidence="2 3">
    <name type="scientific">Favolaschia claudopus</name>
    <dbReference type="NCBI Taxonomy" id="2862362"/>
    <lineage>
        <taxon>Eukaryota</taxon>
        <taxon>Fungi</taxon>
        <taxon>Dikarya</taxon>
        <taxon>Basidiomycota</taxon>
        <taxon>Agaricomycotina</taxon>
        <taxon>Agaricomycetes</taxon>
        <taxon>Agaricomycetidae</taxon>
        <taxon>Agaricales</taxon>
        <taxon>Marasmiineae</taxon>
        <taxon>Mycenaceae</taxon>
        <taxon>Favolaschia</taxon>
    </lineage>
</organism>
<dbReference type="Proteomes" id="UP001362999">
    <property type="component" value="Unassembled WGS sequence"/>
</dbReference>
<evidence type="ECO:0000313" key="3">
    <source>
        <dbReference type="Proteomes" id="UP001362999"/>
    </source>
</evidence>
<gene>
    <name evidence="2" type="ORF">R3P38DRAFT_3244624</name>
</gene>
<feature type="compositionally biased region" description="Low complexity" evidence="1">
    <location>
        <begin position="26"/>
        <end position="37"/>
    </location>
</feature>
<dbReference type="AlphaFoldDB" id="A0AAV9Z1J4"/>
<reference evidence="2 3" key="1">
    <citation type="journal article" date="2024" name="J Genomics">
        <title>Draft genome sequencing and assembly of Favolaschia claudopus CIRM-BRFM 2984 isolated from oak limbs.</title>
        <authorList>
            <person name="Navarro D."/>
            <person name="Drula E."/>
            <person name="Chaduli D."/>
            <person name="Cazenave R."/>
            <person name="Ahrendt S."/>
            <person name="Wang J."/>
            <person name="Lipzen A."/>
            <person name="Daum C."/>
            <person name="Barry K."/>
            <person name="Grigoriev I.V."/>
            <person name="Favel A."/>
            <person name="Rosso M.N."/>
            <person name="Martin F."/>
        </authorList>
    </citation>
    <scope>NUCLEOTIDE SEQUENCE [LARGE SCALE GENOMIC DNA]</scope>
    <source>
        <strain evidence="2 3">CIRM-BRFM 2984</strain>
    </source>
</reference>
<proteinExistence type="predicted"/>
<protein>
    <submittedName>
        <fullName evidence="2">Uncharacterized protein</fullName>
    </submittedName>
</protein>